<dbReference type="InterPro" id="IPR028081">
    <property type="entry name" value="Leu-bd"/>
</dbReference>
<name>A0A3T0N2Z7_9RHOB</name>
<dbReference type="OrthoDB" id="9147078at2"/>
<organism evidence="5 6">
    <name type="scientific">Parasedimentitalea marina</name>
    <dbReference type="NCBI Taxonomy" id="2483033"/>
    <lineage>
        <taxon>Bacteria</taxon>
        <taxon>Pseudomonadati</taxon>
        <taxon>Pseudomonadota</taxon>
        <taxon>Alphaproteobacteria</taxon>
        <taxon>Rhodobacterales</taxon>
        <taxon>Paracoccaceae</taxon>
        <taxon>Parasedimentitalea</taxon>
    </lineage>
</organism>
<evidence type="ECO:0000256" key="2">
    <source>
        <dbReference type="ARBA" id="ARBA00022729"/>
    </source>
</evidence>
<dbReference type="EMBL" id="CP033219">
    <property type="protein sequence ID" value="AZV78395.1"/>
    <property type="molecule type" value="Genomic_DNA"/>
</dbReference>
<evidence type="ECO:0000259" key="4">
    <source>
        <dbReference type="Pfam" id="PF13458"/>
    </source>
</evidence>
<protein>
    <recommendedName>
        <fullName evidence="4">Leucine-binding protein domain-containing protein</fullName>
    </recommendedName>
</protein>
<dbReference type="Pfam" id="PF13458">
    <property type="entry name" value="Peripla_BP_6"/>
    <property type="match status" value="1"/>
</dbReference>
<feature type="signal peptide" evidence="3">
    <location>
        <begin position="1"/>
        <end position="23"/>
    </location>
</feature>
<dbReference type="RefSeq" id="WP_127748957.1">
    <property type="nucleotide sequence ID" value="NZ_CP033219.1"/>
</dbReference>
<keyword evidence="2 3" id="KW-0732">Signal</keyword>
<keyword evidence="6" id="KW-1185">Reference proteome</keyword>
<evidence type="ECO:0000313" key="6">
    <source>
        <dbReference type="Proteomes" id="UP000283063"/>
    </source>
</evidence>
<evidence type="ECO:0000256" key="3">
    <source>
        <dbReference type="SAM" id="SignalP"/>
    </source>
</evidence>
<dbReference type="Proteomes" id="UP000283063">
    <property type="component" value="Chromosome"/>
</dbReference>
<accession>A0A3T0N2Z7</accession>
<evidence type="ECO:0000256" key="1">
    <source>
        <dbReference type="ARBA" id="ARBA00010062"/>
    </source>
</evidence>
<proteinExistence type="inferred from homology"/>
<dbReference type="AlphaFoldDB" id="A0A3T0N2Z7"/>
<gene>
    <name evidence="5" type="ORF">EBB79_11250</name>
</gene>
<dbReference type="SUPFAM" id="SSF53822">
    <property type="entry name" value="Periplasmic binding protein-like I"/>
    <property type="match status" value="1"/>
</dbReference>
<dbReference type="InterPro" id="IPR028082">
    <property type="entry name" value="Peripla_BP_I"/>
</dbReference>
<dbReference type="KEGG" id="sedi:EBB79_11250"/>
<feature type="domain" description="Leucine-binding protein" evidence="4">
    <location>
        <begin position="56"/>
        <end position="106"/>
    </location>
</feature>
<comment type="similarity">
    <text evidence="1">Belongs to the leucine-binding protein family.</text>
</comment>
<evidence type="ECO:0000313" key="5">
    <source>
        <dbReference type="EMBL" id="AZV78395.1"/>
    </source>
</evidence>
<sequence>MKKLNIVLSATAGLFGLAVADQAATAPSCGANTGAAATGKPVIVGGIHGTAAPCDFSTSTDAVAAYFSCFNANGGIIGRPIDYRVENDQWTPELAAQVAAKLVHDAGDV</sequence>
<reference evidence="5 6" key="1">
    <citation type="submission" date="2018-10" db="EMBL/GenBank/DDBJ databases">
        <title>Parasedimentitalea marina sp. nov., a psychrophilic bacterium isolated from deep seawater of the New Britain Trench.</title>
        <authorList>
            <person name="Cao J."/>
        </authorList>
    </citation>
    <scope>NUCLEOTIDE SEQUENCE [LARGE SCALE GENOMIC DNA]</scope>
    <source>
        <strain evidence="5 6">W43</strain>
    </source>
</reference>
<dbReference type="Gene3D" id="3.40.50.2300">
    <property type="match status" value="1"/>
</dbReference>
<feature type="chain" id="PRO_5019405660" description="Leucine-binding protein domain-containing protein" evidence="3">
    <location>
        <begin position="24"/>
        <end position="109"/>
    </location>
</feature>